<feature type="transmembrane region" description="Helical" evidence="1">
    <location>
        <begin position="9"/>
        <end position="27"/>
    </location>
</feature>
<name>A0ABM6Q8A9_9PROT</name>
<proteinExistence type="predicted"/>
<accession>A0ABM6Q8A9</accession>
<gene>
    <name evidence="2" type="ORF">CSC3H3_08225</name>
</gene>
<reference evidence="2 3" key="1">
    <citation type="submission" date="2017-10" db="EMBL/GenBank/DDBJ databases">
        <title>Biodiversity and function of Thalassospira species in the particle-attached aromatic-hydrocarbon-degrading consortia from the surface seawater of the China South Sea.</title>
        <authorList>
            <person name="Dong C."/>
            <person name="Liu R."/>
            <person name="Shao Z."/>
        </authorList>
    </citation>
    <scope>NUCLEOTIDE SEQUENCE [LARGE SCALE GENOMIC DNA]</scope>
    <source>
        <strain evidence="2 3">CSC3H3</strain>
    </source>
</reference>
<keyword evidence="3" id="KW-1185">Reference proteome</keyword>
<dbReference type="Proteomes" id="UP000233458">
    <property type="component" value="Chromosome"/>
</dbReference>
<evidence type="ECO:0000313" key="2">
    <source>
        <dbReference type="EMBL" id="AUG52696.1"/>
    </source>
</evidence>
<evidence type="ECO:0000313" key="3">
    <source>
        <dbReference type="Proteomes" id="UP000233458"/>
    </source>
</evidence>
<keyword evidence="1" id="KW-0812">Transmembrane</keyword>
<evidence type="ECO:0000256" key="1">
    <source>
        <dbReference type="SAM" id="Phobius"/>
    </source>
</evidence>
<protein>
    <submittedName>
        <fullName evidence="2">Uncharacterized protein</fullName>
    </submittedName>
</protein>
<sequence length="59" mass="6380">MPVLIANKAGAPCVAGFFVFVVLMVGLENGSKTPYVAVFIETFVRWHAQIGINPCAERV</sequence>
<keyword evidence="1" id="KW-0472">Membrane</keyword>
<organism evidence="2 3">
    <name type="scientific">Thalassospira marina</name>
    <dbReference type="NCBI Taxonomy" id="2048283"/>
    <lineage>
        <taxon>Bacteria</taxon>
        <taxon>Pseudomonadati</taxon>
        <taxon>Pseudomonadota</taxon>
        <taxon>Alphaproteobacteria</taxon>
        <taxon>Rhodospirillales</taxon>
        <taxon>Thalassospiraceae</taxon>
        <taxon>Thalassospira</taxon>
    </lineage>
</organism>
<keyword evidence="1" id="KW-1133">Transmembrane helix</keyword>
<dbReference type="EMBL" id="CP024199">
    <property type="protein sequence ID" value="AUG52696.1"/>
    <property type="molecule type" value="Genomic_DNA"/>
</dbReference>